<accession>A0ACC3SJ42</accession>
<evidence type="ECO:0000313" key="1">
    <source>
        <dbReference type="EMBL" id="KAK8211308.1"/>
    </source>
</evidence>
<organism evidence="1 2">
    <name type="scientific">Zalaria obscura</name>
    <dbReference type="NCBI Taxonomy" id="2024903"/>
    <lineage>
        <taxon>Eukaryota</taxon>
        <taxon>Fungi</taxon>
        <taxon>Dikarya</taxon>
        <taxon>Ascomycota</taxon>
        <taxon>Pezizomycotina</taxon>
        <taxon>Dothideomycetes</taxon>
        <taxon>Dothideomycetidae</taxon>
        <taxon>Dothideales</taxon>
        <taxon>Zalariaceae</taxon>
        <taxon>Zalaria</taxon>
    </lineage>
</organism>
<name>A0ACC3SJ42_9PEZI</name>
<comment type="caution">
    <text evidence="1">The sequence shown here is derived from an EMBL/GenBank/DDBJ whole genome shotgun (WGS) entry which is preliminary data.</text>
</comment>
<gene>
    <name evidence="1" type="ORF">M8818_003275</name>
</gene>
<dbReference type="Proteomes" id="UP001320706">
    <property type="component" value="Unassembled WGS sequence"/>
</dbReference>
<dbReference type="EMBL" id="JAMKPW020000014">
    <property type="protein sequence ID" value="KAK8211308.1"/>
    <property type="molecule type" value="Genomic_DNA"/>
</dbReference>
<proteinExistence type="predicted"/>
<evidence type="ECO:0000313" key="2">
    <source>
        <dbReference type="Proteomes" id="UP001320706"/>
    </source>
</evidence>
<protein>
    <submittedName>
        <fullName evidence="1">Uncharacterized protein</fullName>
    </submittedName>
</protein>
<sequence length="978" mass="111593">MANSPFVLCFARFIVPFPEHGLANDKAEWQAASAAVSSEMAETAAQTARRELQTYKRYQEPEFGDDFPRLPKRRLGQEMRREWNAKSMQQKAQWFSRHPDAAFALQGTVPPTADAYVQGADQHAYYRKHHFVTGPIRPGTRGWKGAWILGQGGYGMAGLWVQLDEDDNVIDRIVGKQVQLGPAEYWDFTFWKGRTQIQERANGVDLVTLDHTAPMEGSITQDVGDNPHIVNYRGRTEFDRQNRSYKIFTGYAPHGDLLKLIERYQMNGQHFPEPFLWYVLLALARAATHLVDENGTITVHRDIKPGNVFFDEPANAHWKRYPKPLLADFGFAFQTTENDQLNPHLYNDDKGTDGFLAPEQRIFRSKKDGKLAAPMRLGIHTNIWQIGATVWCMMYNRPHGPAQLSYGSGNQMLPFARTGYSPQLRELIKRCTHLVPDKRPTLQEIITECESPANTKNMDSAEPDGDDEDDDDDDNRGDGLTDEPPGMFFDLPGMKEEEDVGEEREDQEDEVVSEDQEDDTEDEGVGSQRDESSLPSDVLRTTELEDGSGNDEEEDDASGISDRERNRSGRIRRKMAQAQLPPLFGPNAPIWGQRVDNLKIAVVNWFLRQPHGLSDNPGEDTYAGNNWVGGWLLGEGAFGTSAVWVRQNGHGKISKRMVVKMIMEDYLMWHRRAYWFPRGQIGTGSPKEAWIQSLLTVGIPPPANLVKFLTCDVPDPNREMWKLYLEFCPFGNLESLIRIYKGIEKDVPEPFMWYLFESLAKAAVHMLEEPNRYLQAEENIQEVVHLDMKPSNVFLAEPEKQHFALYPVPKEQEDPNIEGPGEDDPEPEGEGLRDQMLAWTNIWGIGMIMMATMNRTPEDDTPDDPFDPDNPPDFTDAADNFYSRDLRMLVADCIPERPEDRITPRDLLQRVQQHINGNAIVTEVETATKALHFNPYRLKLKLQDKYRKGLSMKRVRQEGLGRHPRPHKTMDRAKLDID</sequence>
<keyword evidence="2" id="KW-1185">Reference proteome</keyword>
<reference evidence="1" key="1">
    <citation type="submission" date="2024-02" db="EMBL/GenBank/DDBJ databases">
        <title>Metagenome Assembled Genome of Zalaria obscura JY119.</title>
        <authorList>
            <person name="Vighnesh L."/>
            <person name="Jagadeeshwari U."/>
            <person name="Venkata Ramana C."/>
            <person name="Sasikala C."/>
        </authorList>
    </citation>
    <scope>NUCLEOTIDE SEQUENCE</scope>
    <source>
        <strain evidence="1">JY119</strain>
    </source>
</reference>